<accession>A0A5D3C2B7</accession>
<organism evidence="2 4">
    <name type="scientific">Cucumis melo var. makuwa</name>
    <name type="common">Oriental melon</name>
    <dbReference type="NCBI Taxonomy" id="1194695"/>
    <lineage>
        <taxon>Eukaryota</taxon>
        <taxon>Viridiplantae</taxon>
        <taxon>Streptophyta</taxon>
        <taxon>Embryophyta</taxon>
        <taxon>Tracheophyta</taxon>
        <taxon>Spermatophyta</taxon>
        <taxon>Magnoliopsida</taxon>
        <taxon>eudicotyledons</taxon>
        <taxon>Gunneridae</taxon>
        <taxon>Pentapetalae</taxon>
        <taxon>rosids</taxon>
        <taxon>fabids</taxon>
        <taxon>Cucurbitales</taxon>
        <taxon>Cucurbitaceae</taxon>
        <taxon>Benincaseae</taxon>
        <taxon>Cucumis</taxon>
    </lineage>
</organism>
<sequence>MNGLELDKEYPTLNFESDEDVVKMSFFYFIELAMMGKERTHYRYWTMLGLIHDLENFMSYD</sequence>
<dbReference type="Proteomes" id="UP000321393">
    <property type="component" value="Unassembled WGS sequence"/>
</dbReference>
<dbReference type="EMBL" id="SSTD01014204">
    <property type="protein sequence ID" value="TYK04539.1"/>
    <property type="molecule type" value="Genomic_DNA"/>
</dbReference>
<evidence type="ECO:0000313" key="2">
    <source>
        <dbReference type="EMBL" id="TYK04539.1"/>
    </source>
</evidence>
<dbReference type="EMBL" id="SSTE01011134">
    <property type="protein sequence ID" value="KAA0052021.1"/>
    <property type="molecule type" value="Genomic_DNA"/>
</dbReference>
<evidence type="ECO:0000313" key="4">
    <source>
        <dbReference type="Proteomes" id="UP000321947"/>
    </source>
</evidence>
<protein>
    <submittedName>
        <fullName evidence="2">Uncharacterized protein</fullName>
    </submittedName>
</protein>
<dbReference type="AlphaFoldDB" id="A0A5D3C2B7"/>
<reference evidence="3 4" key="1">
    <citation type="submission" date="2019-08" db="EMBL/GenBank/DDBJ databases">
        <title>Draft genome sequences of two oriental melons (Cucumis melo L. var makuwa).</title>
        <authorList>
            <person name="Kwon S.-Y."/>
        </authorList>
    </citation>
    <scope>NUCLEOTIDE SEQUENCE [LARGE SCALE GENOMIC DNA]</scope>
    <source>
        <strain evidence="4">cv. Chang Bougi</strain>
        <strain evidence="3">cv. SW 3</strain>
        <tissue evidence="2">Leaf</tissue>
    </source>
</reference>
<dbReference type="Proteomes" id="UP000321947">
    <property type="component" value="Unassembled WGS sequence"/>
</dbReference>
<gene>
    <name evidence="2" type="ORF">E5676_scaffold409G001620</name>
    <name evidence="1" type="ORF">E6C27_scaffold60G005140</name>
</gene>
<dbReference type="OrthoDB" id="1930729at2759"/>
<proteinExistence type="predicted"/>
<evidence type="ECO:0000313" key="3">
    <source>
        <dbReference type="Proteomes" id="UP000321393"/>
    </source>
</evidence>
<name>A0A5D3C2B7_CUCMM</name>
<evidence type="ECO:0000313" key="1">
    <source>
        <dbReference type="EMBL" id="KAA0052021.1"/>
    </source>
</evidence>
<comment type="caution">
    <text evidence="2">The sequence shown here is derived from an EMBL/GenBank/DDBJ whole genome shotgun (WGS) entry which is preliminary data.</text>
</comment>